<evidence type="ECO:0008006" key="4">
    <source>
        <dbReference type="Google" id="ProtNLM"/>
    </source>
</evidence>
<feature type="chain" id="PRO_5002639989" description="Peptidase A2A, retrovirus, catalytic" evidence="1">
    <location>
        <begin position="18"/>
        <end position="208"/>
    </location>
</feature>
<dbReference type="Gene3D" id="2.40.70.10">
    <property type="entry name" value="Acid Proteases"/>
    <property type="match status" value="1"/>
</dbReference>
<dbReference type="Pfam" id="PF13975">
    <property type="entry name" value="gag-asp_proteas"/>
    <property type="match status" value="1"/>
</dbReference>
<gene>
    <name evidence="2" type="ordered locus">Veis_3465</name>
</gene>
<proteinExistence type="predicted"/>
<protein>
    <recommendedName>
        <fullName evidence="4">Peptidase A2A, retrovirus, catalytic</fullName>
    </recommendedName>
</protein>
<dbReference type="EMBL" id="CP000542">
    <property type="protein sequence ID" value="ABM59186.1"/>
    <property type="molecule type" value="Genomic_DNA"/>
</dbReference>
<dbReference type="NCBIfam" id="TIGR02281">
    <property type="entry name" value="clan_AA_DTGA"/>
    <property type="match status" value="1"/>
</dbReference>
<name>A1WNH9_VEREI</name>
<evidence type="ECO:0000256" key="1">
    <source>
        <dbReference type="SAM" id="SignalP"/>
    </source>
</evidence>
<accession>A1WNH9</accession>
<dbReference type="KEGG" id="vei:Veis_3465"/>
<dbReference type="STRING" id="391735.Veis_3465"/>
<dbReference type="InterPro" id="IPR034122">
    <property type="entry name" value="Retropepsin-like_bacterial"/>
</dbReference>
<dbReference type="CDD" id="cd05483">
    <property type="entry name" value="retropepsin_like_bacteria"/>
    <property type="match status" value="1"/>
</dbReference>
<keyword evidence="1" id="KW-0732">Signal</keyword>
<dbReference type="AlphaFoldDB" id="A1WNH9"/>
<evidence type="ECO:0000313" key="2">
    <source>
        <dbReference type="EMBL" id="ABM59186.1"/>
    </source>
</evidence>
<dbReference type="InterPro" id="IPR011969">
    <property type="entry name" value="Clan_AA_Asp_peptidase_C"/>
</dbReference>
<feature type="signal peptide" evidence="1">
    <location>
        <begin position="1"/>
        <end position="17"/>
    </location>
</feature>
<sequence length="208" mass="22332">MAALCGALWLLPSAGHAQSVTLAGMLGSKALLVVDANPPRAVGVGEQYQGVKVIATTREEATVEIRGVRNTLRLGAPVSVGGRSGSGKRITLIADSRGHFVNSGTINGQVMQFMIDTGASTVAVGRTDADRMGLKYKNGQPMRMNTANGIGQGWWMKLDSVRIGDVEVFDVDAVITEQPMPYVLLGNSFLTEFQMTRINDRLVLEKRQ</sequence>
<dbReference type="HOGENOM" id="CLU_104576_0_0_4"/>
<keyword evidence="3" id="KW-1185">Reference proteome</keyword>
<dbReference type="Proteomes" id="UP000000374">
    <property type="component" value="Chromosome"/>
</dbReference>
<dbReference type="SUPFAM" id="SSF50630">
    <property type="entry name" value="Acid proteases"/>
    <property type="match status" value="1"/>
</dbReference>
<dbReference type="eggNOG" id="COG3577">
    <property type="taxonomic scope" value="Bacteria"/>
</dbReference>
<dbReference type="InterPro" id="IPR021109">
    <property type="entry name" value="Peptidase_aspartic_dom_sf"/>
</dbReference>
<evidence type="ECO:0000313" key="3">
    <source>
        <dbReference type="Proteomes" id="UP000000374"/>
    </source>
</evidence>
<organism evidence="2 3">
    <name type="scientific">Verminephrobacter eiseniae (strain EF01-2)</name>
    <dbReference type="NCBI Taxonomy" id="391735"/>
    <lineage>
        <taxon>Bacteria</taxon>
        <taxon>Pseudomonadati</taxon>
        <taxon>Pseudomonadota</taxon>
        <taxon>Betaproteobacteria</taxon>
        <taxon>Burkholderiales</taxon>
        <taxon>Comamonadaceae</taxon>
        <taxon>Verminephrobacter</taxon>
    </lineage>
</organism>
<reference evidence="3" key="1">
    <citation type="submission" date="2006-12" db="EMBL/GenBank/DDBJ databases">
        <title>Complete sequence of chromosome 1 of Verminephrobacter eiseniae EF01-2.</title>
        <authorList>
            <person name="Copeland A."/>
            <person name="Lucas S."/>
            <person name="Lapidus A."/>
            <person name="Barry K."/>
            <person name="Detter J.C."/>
            <person name="Glavina del Rio T."/>
            <person name="Dalin E."/>
            <person name="Tice H."/>
            <person name="Pitluck S."/>
            <person name="Chertkov O."/>
            <person name="Brettin T."/>
            <person name="Bruce D."/>
            <person name="Han C."/>
            <person name="Tapia R."/>
            <person name="Gilna P."/>
            <person name="Schmutz J."/>
            <person name="Larimer F."/>
            <person name="Land M."/>
            <person name="Hauser L."/>
            <person name="Kyrpides N."/>
            <person name="Kim E."/>
            <person name="Stahl D."/>
            <person name="Richardson P."/>
        </authorList>
    </citation>
    <scope>NUCLEOTIDE SEQUENCE [LARGE SCALE GENOMIC DNA]</scope>
    <source>
        <strain evidence="3">EF01-2</strain>
    </source>
</reference>